<evidence type="ECO:0000256" key="1">
    <source>
        <dbReference type="ARBA" id="ARBA00007435"/>
    </source>
</evidence>
<comment type="caution">
    <text evidence="3">The sequence shown here is derived from an EMBL/GenBank/DDBJ whole genome shotgun (WGS) entry which is preliminary data.</text>
</comment>
<gene>
    <name evidence="3" type="ORF">NS319_07830</name>
</gene>
<proteinExistence type="inferred from homology"/>
<dbReference type="PROSITE" id="PS50164">
    <property type="entry name" value="GIY_YIG"/>
    <property type="match status" value="1"/>
</dbReference>
<dbReference type="SUPFAM" id="SSF82771">
    <property type="entry name" value="GIY-YIG endonuclease"/>
    <property type="match status" value="1"/>
</dbReference>
<accession>A0A147HZA5</accession>
<dbReference type="PANTHER" id="PTHR34477">
    <property type="entry name" value="UPF0213 PROTEIN YHBQ"/>
    <property type="match status" value="1"/>
</dbReference>
<dbReference type="Proteomes" id="UP000072867">
    <property type="component" value="Unassembled WGS sequence"/>
</dbReference>
<name>A0A147HZA5_9SPHN</name>
<dbReference type="Pfam" id="PF01541">
    <property type="entry name" value="GIY-YIG"/>
    <property type="match status" value="1"/>
</dbReference>
<dbReference type="PATRIC" id="fig|33051.3.peg.2691"/>
<dbReference type="InterPro" id="IPR050190">
    <property type="entry name" value="UPF0213_domain"/>
</dbReference>
<dbReference type="SMART" id="SM00465">
    <property type="entry name" value="GIYc"/>
    <property type="match status" value="1"/>
</dbReference>
<organism evidence="3 4">
    <name type="scientific">Sphingomonas sanguinis</name>
    <dbReference type="NCBI Taxonomy" id="33051"/>
    <lineage>
        <taxon>Bacteria</taxon>
        <taxon>Pseudomonadati</taxon>
        <taxon>Pseudomonadota</taxon>
        <taxon>Alphaproteobacteria</taxon>
        <taxon>Sphingomonadales</taxon>
        <taxon>Sphingomonadaceae</taxon>
        <taxon>Sphingomonas</taxon>
    </lineage>
</organism>
<dbReference type="EMBL" id="LDTD01000053">
    <property type="protein sequence ID" value="KTT70367.1"/>
    <property type="molecule type" value="Genomic_DNA"/>
</dbReference>
<dbReference type="AlphaFoldDB" id="A0A147HZA5"/>
<dbReference type="PANTHER" id="PTHR34477:SF5">
    <property type="entry name" value="BSL5627 PROTEIN"/>
    <property type="match status" value="1"/>
</dbReference>
<dbReference type="InterPro" id="IPR000305">
    <property type="entry name" value="GIY-YIG_endonuc"/>
</dbReference>
<dbReference type="InterPro" id="IPR035901">
    <property type="entry name" value="GIY-YIG_endonuc_sf"/>
</dbReference>
<dbReference type="CDD" id="cd10448">
    <property type="entry name" value="GIY-YIG_unchar_3"/>
    <property type="match status" value="1"/>
</dbReference>
<dbReference type="RefSeq" id="WP_058733118.1">
    <property type="nucleotide sequence ID" value="NZ_LDTD01000053.1"/>
</dbReference>
<comment type="similarity">
    <text evidence="1">Belongs to the UPF0213 family.</text>
</comment>
<reference evidence="3 4" key="1">
    <citation type="journal article" date="2016" name="Front. Microbiol.">
        <title>Genomic Resource of Rice Seed Associated Bacteria.</title>
        <authorList>
            <person name="Midha S."/>
            <person name="Bansal K."/>
            <person name="Sharma S."/>
            <person name="Kumar N."/>
            <person name="Patil P.P."/>
            <person name="Chaudhry V."/>
            <person name="Patil P.B."/>
        </authorList>
    </citation>
    <scope>NUCLEOTIDE SEQUENCE [LARGE SCALE GENOMIC DNA]</scope>
    <source>
        <strain evidence="3 4">NS319</strain>
    </source>
</reference>
<sequence length="98" mass="11724">MERPGYVYIMASDRNGTLYLGVTSNLAQRVLQHRDGVIAGFTRKHRCHRLVWFEAHESIESARQRELRMKEWKRAWKLREIEGLNPDWDDLYDRIALP</sequence>
<feature type="domain" description="GIY-YIG" evidence="2">
    <location>
        <begin position="3"/>
        <end position="79"/>
    </location>
</feature>
<protein>
    <recommendedName>
        <fullName evidence="2">GIY-YIG domain-containing protein</fullName>
    </recommendedName>
</protein>
<evidence type="ECO:0000313" key="4">
    <source>
        <dbReference type="Proteomes" id="UP000072867"/>
    </source>
</evidence>
<evidence type="ECO:0000313" key="3">
    <source>
        <dbReference type="EMBL" id="KTT70367.1"/>
    </source>
</evidence>
<dbReference type="Gene3D" id="3.40.1440.10">
    <property type="entry name" value="GIY-YIG endonuclease"/>
    <property type="match status" value="1"/>
</dbReference>
<evidence type="ECO:0000259" key="2">
    <source>
        <dbReference type="PROSITE" id="PS50164"/>
    </source>
</evidence>